<reference evidence="1 2" key="1">
    <citation type="submission" date="2018-08" db="EMBL/GenBank/DDBJ databases">
        <title>Genomic investigation of the strawberry pathogen Phytophthora fragariae indicates pathogenicity is determined by transcriptional variation in three key races.</title>
        <authorList>
            <person name="Adams T.M."/>
            <person name="Armitage A.D."/>
            <person name="Sobczyk M.K."/>
            <person name="Bates H.J."/>
            <person name="Dunwell J.M."/>
            <person name="Nellist C.F."/>
            <person name="Harrison R.J."/>
        </authorList>
    </citation>
    <scope>NUCLEOTIDE SEQUENCE [LARGE SCALE GENOMIC DNA]</scope>
    <source>
        <strain evidence="1 2">NOV-27</strain>
    </source>
</reference>
<dbReference type="AlphaFoldDB" id="A0A6A3ZMC4"/>
<evidence type="ECO:0000313" key="1">
    <source>
        <dbReference type="EMBL" id="KAE9237402.1"/>
    </source>
</evidence>
<organism evidence="1 2">
    <name type="scientific">Phytophthora fragariae</name>
    <dbReference type="NCBI Taxonomy" id="53985"/>
    <lineage>
        <taxon>Eukaryota</taxon>
        <taxon>Sar</taxon>
        <taxon>Stramenopiles</taxon>
        <taxon>Oomycota</taxon>
        <taxon>Peronosporomycetes</taxon>
        <taxon>Peronosporales</taxon>
        <taxon>Peronosporaceae</taxon>
        <taxon>Phytophthora</taxon>
    </lineage>
</organism>
<sequence length="69" mass="7516">MKKQSRQGGDFSTFEASFCIGYVVDGVSFVLSFGGGSDSSVQLLDVFSRDVDVWVTAVMRLKVKSKLDS</sequence>
<evidence type="ECO:0000313" key="2">
    <source>
        <dbReference type="Proteomes" id="UP000433483"/>
    </source>
</evidence>
<proteinExistence type="predicted"/>
<gene>
    <name evidence="1" type="ORF">PF005_g667</name>
</gene>
<comment type="caution">
    <text evidence="1">The sequence shown here is derived from an EMBL/GenBank/DDBJ whole genome shotgun (WGS) entry which is preliminary data.</text>
</comment>
<protein>
    <submittedName>
        <fullName evidence="1">Uncharacterized protein</fullName>
    </submittedName>
</protein>
<name>A0A6A3ZMC4_9STRA</name>
<keyword evidence="2" id="KW-1185">Reference proteome</keyword>
<dbReference type="Proteomes" id="UP000433483">
    <property type="component" value="Unassembled WGS sequence"/>
</dbReference>
<accession>A0A6A3ZMC4</accession>
<dbReference type="EMBL" id="QXGB01000014">
    <property type="protein sequence ID" value="KAE9237402.1"/>
    <property type="molecule type" value="Genomic_DNA"/>
</dbReference>